<dbReference type="InterPro" id="IPR013785">
    <property type="entry name" value="Aldolase_TIM"/>
</dbReference>
<comment type="caution">
    <text evidence="1">The sequence shown here is derived from an EMBL/GenBank/DDBJ whole genome shotgun (WGS) entry which is preliminary data.</text>
</comment>
<accession>X1SK37</accession>
<sequence length="72" mass="7911">VNIPLICSGGIASLDDIKKLMGFETKGLEGIILGKALYKRTILLEDILKIAQSKINDKKGIDNAYQENYTLS</sequence>
<reference evidence="1" key="1">
    <citation type="journal article" date="2014" name="Front. Microbiol.">
        <title>High frequency of phylogenetically diverse reductive dehalogenase-homologous genes in deep subseafloor sedimentary metagenomes.</title>
        <authorList>
            <person name="Kawai M."/>
            <person name="Futagami T."/>
            <person name="Toyoda A."/>
            <person name="Takaki Y."/>
            <person name="Nishi S."/>
            <person name="Hori S."/>
            <person name="Arai W."/>
            <person name="Tsubouchi T."/>
            <person name="Morono Y."/>
            <person name="Uchiyama I."/>
            <person name="Ito T."/>
            <person name="Fujiyama A."/>
            <person name="Inagaki F."/>
            <person name="Takami H."/>
        </authorList>
    </citation>
    <scope>NUCLEOTIDE SEQUENCE</scope>
    <source>
        <strain evidence="1">Expedition CK06-06</strain>
    </source>
</reference>
<evidence type="ECO:0000313" key="1">
    <source>
        <dbReference type="EMBL" id="GAI75740.1"/>
    </source>
</evidence>
<dbReference type="Gene3D" id="3.20.20.70">
    <property type="entry name" value="Aldolase class I"/>
    <property type="match status" value="1"/>
</dbReference>
<protein>
    <recommendedName>
        <fullName evidence="2">1-(5-phosphoribosyl)-5-((5-phosphoribosylamino)methylideneamino)imidazole-4-carboxamide isomerase</fullName>
    </recommendedName>
</protein>
<proteinExistence type="predicted"/>
<gene>
    <name evidence="1" type="ORF">S12H4_16061</name>
</gene>
<dbReference type="AlphaFoldDB" id="X1SK37"/>
<evidence type="ECO:0008006" key="2">
    <source>
        <dbReference type="Google" id="ProtNLM"/>
    </source>
</evidence>
<organism evidence="1">
    <name type="scientific">marine sediment metagenome</name>
    <dbReference type="NCBI Taxonomy" id="412755"/>
    <lineage>
        <taxon>unclassified sequences</taxon>
        <taxon>metagenomes</taxon>
        <taxon>ecological metagenomes</taxon>
    </lineage>
</organism>
<dbReference type="Pfam" id="PF00977">
    <property type="entry name" value="His_biosynth"/>
    <property type="match status" value="1"/>
</dbReference>
<feature type="non-terminal residue" evidence="1">
    <location>
        <position position="1"/>
    </location>
</feature>
<dbReference type="GO" id="GO:0000105">
    <property type="term" value="P:L-histidine biosynthetic process"/>
    <property type="evidence" value="ECO:0007669"/>
    <property type="project" value="InterPro"/>
</dbReference>
<name>X1SK37_9ZZZZ</name>
<dbReference type="InterPro" id="IPR006062">
    <property type="entry name" value="His_biosynth"/>
</dbReference>
<dbReference type="SUPFAM" id="SSF51366">
    <property type="entry name" value="Ribulose-phoshate binding barrel"/>
    <property type="match status" value="1"/>
</dbReference>
<dbReference type="EMBL" id="BARW01007749">
    <property type="protein sequence ID" value="GAI75740.1"/>
    <property type="molecule type" value="Genomic_DNA"/>
</dbReference>
<dbReference type="InterPro" id="IPR011060">
    <property type="entry name" value="RibuloseP-bd_barrel"/>
</dbReference>